<organism evidence="1 2">
    <name type="scientific">Gonium pectorale</name>
    <name type="common">Green alga</name>
    <dbReference type="NCBI Taxonomy" id="33097"/>
    <lineage>
        <taxon>Eukaryota</taxon>
        <taxon>Viridiplantae</taxon>
        <taxon>Chlorophyta</taxon>
        <taxon>core chlorophytes</taxon>
        <taxon>Chlorophyceae</taxon>
        <taxon>CS clade</taxon>
        <taxon>Chlamydomonadales</taxon>
        <taxon>Volvocaceae</taxon>
        <taxon>Gonium</taxon>
    </lineage>
</organism>
<evidence type="ECO:0000313" key="2">
    <source>
        <dbReference type="Proteomes" id="UP000075714"/>
    </source>
</evidence>
<protein>
    <submittedName>
        <fullName evidence="1">Uncharacterized protein</fullName>
    </submittedName>
</protein>
<dbReference type="STRING" id="33097.A0A150G4K6"/>
<proteinExistence type="predicted"/>
<evidence type="ECO:0000313" key="1">
    <source>
        <dbReference type="EMBL" id="KXZ44792.1"/>
    </source>
</evidence>
<accession>A0A150G4K6</accession>
<gene>
    <name evidence="1" type="ORF">GPECTOR_62g907</name>
</gene>
<dbReference type="EMBL" id="LSYV01000063">
    <property type="protein sequence ID" value="KXZ44792.1"/>
    <property type="molecule type" value="Genomic_DNA"/>
</dbReference>
<dbReference type="OrthoDB" id="535279at2759"/>
<dbReference type="AlphaFoldDB" id="A0A150G4K6"/>
<keyword evidence="2" id="KW-1185">Reference proteome</keyword>
<dbReference type="Proteomes" id="UP000075714">
    <property type="component" value="Unassembled WGS sequence"/>
</dbReference>
<name>A0A150G4K6_GONPE</name>
<comment type="caution">
    <text evidence="1">The sequence shown here is derived from an EMBL/GenBank/DDBJ whole genome shotgun (WGS) entry which is preliminary data.</text>
</comment>
<reference evidence="2" key="1">
    <citation type="journal article" date="2016" name="Nat. Commun.">
        <title>The Gonium pectorale genome demonstrates co-option of cell cycle regulation during the evolution of multicellularity.</title>
        <authorList>
            <person name="Hanschen E.R."/>
            <person name="Marriage T.N."/>
            <person name="Ferris P.J."/>
            <person name="Hamaji T."/>
            <person name="Toyoda A."/>
            <person name="Fujiyama A."/>
            <person name="Neme R."/>
            <person name="Noguchi H."/>
            <person name="Minakuchi Y."/>
            <person name="Suzuki M."/>
            <person name="Kawai-Toyooka H."/>
            <person name="Smith D.R."/>
            <person name="Sparks H."/>
            <person name="Anderson J."/>
            <person name="Bakaric R."/>
            <person name="Luria V."/>
            <person name="Karger A."/>
            <person name="Kirschner M.W."/>
            <person name="Durand P.M."/>
            <person name="Michod R.E."/>
            <person name="Nozaki H."/>
            <person name="Olson B.J."/>
        </authorList>
    </citation>
    <scope>NUCLEOTIDE SEQUENCE [LARGE SCALE GENOMIC DNA]</scope>
    <source>
        <strain evidence="2">NIES-2863</strain>
    </source>
</reference>
<dbReference type="Pfam" id="PF04749">
    <property type="entry name" value="PLAC8"/>
    <property type="match status" value="1"/>
</dbReference>
<sequence>MSSSYQPLAHQDNSDSEGAPVSQVDALAEPYAALAKHGEWSTGFFDCCGAPGGTGLCCTSTFLPCVQYGYIVDELPQVSSINQVFSRNSDGVICGGSFWGGCLTYCALCWCGNFTLGAGTGLGQGGGFVLPCQVPLHLQLRVHMRKKYGIQAVMYAPPVVADPRVYVSVPPSTSAGPVDASVPVYGTPMGMAAPPPVVGTPVVVPPGKHD</sequence>
<dbReference type="InterPro" id="IPR006461">
    <property type="entry name" value="PLAC_motif_containing"/>
</dbReference>
<dbReference type="PANTHER" id="PTHR15907">
    <property type="entry name" value="DUF614 FAMILY PROTEIN-RELATED"/>
    <property type="match status" value="1"/>
</dbReference>